<dbReference type="EMBL" id="RDQH01000331">
    <property type="protein sequence ID" value="RXH97746.1"/>
    <property type="molecule type" value="Genomic_DNA"/>
</dbReference>
<dbReference type="GO" id="GO:0003677">
    <property type="term" value="F:DNA binding"/>
    <property type="evidence" value="ECO:0007669"/>
    <property type="project" value="UniProtKB-KW"/>
</dbReference>
<dbReference type="GO" id="GO:0006355">
    <property type="term" value="P:regulation of DNA-templated transcription"/>
    <property type="evidence" value="ECO:0007669"/>
    <property type="project" value="InterPro"/>
</dbReference>
<dbReference type="PROSITE" id="PS51005">
    <property type="entry name" value="NAC"/>
    <property type="match status" value="1"/>
</dbReference>
<reference evidence="8 9" key="1">
    <citation type="submission" date="2018-10" db="EMBL/GenBank/DDBJ databases">
        <title>A high-quality apple genome assembly.</title>
        <authorList>
            <person name="Hu J."/>
        </authorList>
    </citation>
    <scope>NUCLEOTIDE SEQUENCE [LARGE SCALE GENOMIC DNA]</scope>
    <source>
        <strain evidence="9">cv. HFTH1</strain>
        <tissue evidence="8">Young leaf</tissue>
    </source>
</reference>
<dbReference type="FunFam" id="2.170.150.80:FF:000010">
    <property type="entry name" value="NAC domain-containing protein 67-like"/>
    <property type="match status" value="1"/>
</dbReference>
<feature type="domain" description="NAC" evidence="7">
    <location>
        <begin position="100"/>
        <end position="246"/>
    </location>
</feature>
<feature type="region of interest" description="Disordered" evidence="6">
    <location>
        <begin position="1"/>
        <end position="26"/>
    </location>
</feature>
<keyword evidence="4" id="KW-0804">Transcription</keyword>
<dbReference type="Gene3D" id="2.170.150.80">
    <property type="entry name" value="NAC domain"/>
    <property type="match status" value="1"/>
</dbReference>
<evidence type="ECO:0000256" key="5">
    <source>
        <dbReference type="ARBA" id="ARBA00023242"/>
    </source>
</evidence>
<dbReference type="AlphaFoldDB" id="A0A498JRS4"/>
<dbReference type="GO" id="GO:0005634">
    <property type="term" value="C:nucleus"/>
    <property type="evidence" value="ECO:0007669"/>
    <property type="project" value="UniProtKB-SubCell"/>
</dbReference>
<dbReference type="PANTHER" id="PTHR31744">
    <property type="entry name" value="PROTEIN CUP-SHAPED COTYLEDON 2-RELATED"/>
    <property type="match status" value="1"/>
</dbReference>
<accession>A0A498JRS4</accession>
<dbReference type="Pfam" id="PF02365">
    <property type="entry name" value="NAM"/>
    <property type="match status" value="1"/>
</dbReference>
<protein>
    <recommendedName>
        <fullName evidence="7">NAC domain-containing protein</fullName>
    </recommendedName>
</protein>
<evidence type="ECO:0000256" key="1">
    <source>
        <dbReference type="ARBA" id="ARBA00004123"/>
    </source>
</evidence>
<feature type="region of interest" description="Disordered" evidence="6">
    <location>
        <begin position="74"/>
        <end position="106"/>
    </location>
</feature>
<keyword evidence="9" id="KW-1185">Reference proteome</keyword>
<evidence type="ECO:0000256" key="2">
    <source>
        <dbReference type="ARBA" id="ARBA00023015"/>
    </source>
</evidence>
<feature type="compositionally biased region" description="Polar residues" evidence="6">
    <location>
        <begin position="17"/>
        <end position="26"/>
    </location>
</feature>
<keyword evidence="2" id="KW-0805">Transcription regulation</keyword>
<dbReference type="PANTHER" id="PTHR31744:SF79">
    <property type="entry name" value="NAC DOMAIN-CONTAINING PROTEIN"/>
    <property type="match status" value="1"/>
</dbReference>
<comment type="subcellular location">
    <subcellularLocation>
        <location evidence="1">Nucleus</location>
    </subcellularLocation>
</comment>
<evidence type="ECO:0000256" key="4">
    <source>
        <dbReference type="ARBA" id="ARBA00023163"/>
    </source>
</evidence>
<comment type="caution">
    <text evidence="8">The sequence shown here is derived from an EMBL/GenBank/DDBJ whole genome shotgun (WGS) entry which is preliminary data.</text>
</comment>
<dbReference type="SUPFAM" id="SSF101941">
    <property type="entry name" value="NAC domain"/>
    <property type="match status" value="1"/>
</dbReference>
<dbReference type="STRING" id="3750.A0A498JRS4"/>
<keyword evidence="3" id="KW-0238">DNA-binding</keyword>
<dbReference type="Proteomes" id="UP000290289">
    <property type="component" value="Chromosome 5"/>
</dbReference>
<evidence type="ECO:0000313" key="8">
    <source>
        <dbReference type="EMBL" id="RXH97746.1"/>
    </source>
</evidence>
<gene>
    <name evidence="8" type="ORF">DVH24_010071</name>
</gene>
<name>A0A498JRS4_MALDO</name>
<sequence>MSNLISNRRVVYRRSHTPSQGGNVAATSTPDMAMTGVHLVASLGPTVSTTAASSTSSVTHPVLSARQTYRRLWTSEEAQPSGDASSVHEKGSQTGKLAPSLPPTFSSSSEEELLEFYLRSMVFGKRLRFDIIGFLNIYHHDPWDLPGLSKIGEREWYFFVPRDRKHGSGGRPNRTTETGFWKATGSDRKIVSLSDPKRIIGLRKTLVFYKGRAPRGSKTDWVMNEYRLPDNCQYLKDIVLCKIYRKATSLKVLEQRAAMEENQIKDFHASPNSSSPTSMETFSLGSQAIQEALTPQIPTKHVVFKQEVEDATLVVAQEQKGENAMEIKGSPHPIYNLPELQVPKFSMDWTQDTVWTQMSSPWLQNLTPLANILNF</sequence>
<proteinExistence type="predicted"/>
<dbReference type="InterPro" id="IPR003441">
    <property type="entry name" value="NAC-dom"/>
</dbReference>
<organism evidence="8 9">
    <name type="scientific">Malus domestica</name>
    <name type="common">Apple</name>
    <name type="synonym">Pyrus malus</name>
    <dbReference type="NCBI Taxonomy" id="3750"/>
    <lineage>
        <taxon>Eukaryota</taxon>
        <taxon>Viridiplantae</taxon>
        <taxon>Streptophyta</taxon>
        <taxon>Embryophyta</taxon>
        <taxon>Tracheophyta</taxon>
        <taxon>Spermatophyta</taxon>
        <taxon>Magnoliopsida</taxon>
        <taxon>eudicotyledons</taxon>
        <taxon>Gunneridae</taxon>
        <taxon>Pentapetalae</taxon>
        <taxon>rosids</taxon>
        <taxon>fabids</taxon>
        <taxon>Rosales</taxon>
        <taxon>Rosaceae</taxon>
        <taxon>Amygdaloideae</taxon>
        <taxon>Maleae</taxon>
        <taxon>Malus</taxon>
    </lineage>
</organism>
<evidence type="ECO:0000256" key="6">
    <source>
        <dbReference type="SAM" id="MobiDB-lite"/>
    </source>
</evidence>
<evidence type="ECO:0000256" key="3">
    <source>
        <dbReference type="ARBA" id="ARBA00023125"/>
    </source>
</evidence>
<dbReference type="InterPro" id="IPR036093">
    <property type="entry name" value="NAC_dom_sf"/>
</dbReference>
<evidence type="ECO:0000313" key="9">
    <source>
        <dbReference type="Proteomes" id="UP000290289"/>
    </source>
</evidence>
<keyword evidence="5" id="KW-0539">Nucleus</keyword>
<evidence type="ECO:0000259" key="7">
    <source>
        <dbReference type="PROSITE" id="PS51005"/>
    </source>
</evidence>